<proteinExistence type="predicted"/>
<dbReference type="Proteomes" id="UP000319941">
    <property type="component" value="Unassembled WGS sequence"/>
</dbReference>
<feature type="domain" description="Reverse transcriptase Ty1/copia-type" evidence="1">
    <location>
        <begin position="5"/>
        <end position="178"/>
    </location>
</feature>
<dbReference type="InterPro" id="IPR043502">
    <property type="entry name" value="DNA/RNA_pol_sf"/>
</dbReference>
<comment type="caution">
    <text evidence="2">The sequence shown here is derived from an EMBL/GenBank/DDBJ whole genome shotgun (WGS) entry which is preliminary data.</text>
</comment>
<reference evidence="2 3" key="1">
    <citation type="submission" date="2019-07" db="EMBL/GenBank/DDBJ databases">
        <title>Diversity of Bacteria from Kongsfjorden, Arctic.</title>
        <authorList>
            <person name="Yu Y."/>
        </authorList>
    </citation>
    <scope>NUCLEOTIDE SEQUENCE [LARGE SCALE GENOMIC DNA]</scope>
    <source>
        <strain evidence="2 3">SM1923</strain>
    </source>
</reference>
<dbReference type="SUPFAM" id="SSF56672">
    <property type="entry name" value="DNA/RNA polymerases"/>
    <property type="match status" value="1"/>
</dbReference>
<dbReference type="PANTHER" id="PTHR43383">
    <property type="entry name" value="NODULIN 6"/>
    <property type="match status" value="1"/>
</dbReference>
<protein>
    <recommendedName>
        <fullName evidence="1">Reverse transcriptase Ty1/copia-type domain-containing protein</fullName>
    </recommendedName>
</protein>
<dbReference type="AlphaFoldDB" id="A0A558GSQ2"/>
<accession>A0A558GSQ2</accession>
<feature type="non-terminal residue" evidence="2">
    <location>
        <position position="179"/>
    </location>
</feature>
<dbReference type="EMBL" id="VNFH01000128">
    <property type="protein sequence ID" value="TVU59856.1"/>
    <property type="molecule type" value="Genomic_DNA"/>
</dbReference>
<evidence type="ECO:0000313" key="3">
    <source>
        <dbReference type="Proteomes" id="UP000319941"/>
    </source>
</evidence>
<dbReference type="Pfam" id="PF07727">
    <property type="entry name" value="RVT_2"/>
    <property type="match status" value="1"/>
</dbReference>
<feature type="non-terminal residue" evidence="2">
    <location>
        <position position="1"/>
    </location>
</feature>
<keyword evidence="3" id="KW-1185">Reference proteome</keyword>
<sequence>GRNSQTRFKARLVVKGFGQRKGIDFEEIFSPVVKMTSIRVLLGLAASMDLEIEQLDVKTVFLHGDLEEEIYMHQPEGFEVKGKEHMVCRLRKSLYGLKQAPRQWYKKFDSFMLQHGYDRTESDHCVFTRKFSDGDFLVLLLYVDDMLIMGKDIKKIDRLKQELGKSFAMKDLGPARQIL</sequence>
<organism evidence="2 3">
    <name type="scientific">Cobetia crustatorum</name>
    <dbReference type="NCBI Taxonomy" id="553385"/>
    <lineage>
        <taxon>Bacteria</taxon>
        <taxon>Pseudomonadati</taxon>
        <taxon>Pseudomonadota</taxon>
        <taxon>Gammaproteobacteria</taxon>
        <taxon>Oceanospirillales</taxon>
        <taxon>Halomonadaceae</taxon>
        <taxon>Cobetia</taxon>
    </lineage>
</organism>
<dbReference type="OrthoDB" id="1490895at2"/>
<evidence type="ECO:0000259" key="1">
    <source>
        <dbReference type="Pfam" id="PF07727"/>
    </source>
</evidence>
<name>A0A558GSQ2_9GAMM</name>
<gene>
    <name evidence="2" type="ORF">FQP86_17905</name>
</gene>
<dbReference type="PANTHER" id="PTHR43383:SF2">
    <property type="entry name" value="AMIDOHYDROLASE 2 FAMILY PROTEIN"/>
    <property type="match status" value="1"/>
</dbReference>
<evidence type="ECO:0000313" key="2">
    <source>
        <dbReference type="EMBL" id="TVU59856.1"/>
    </source>
</evidence>
<dbReference type="InterPro" id="IPR013103">
    <property type="entry name" value="RVT_2"/>
</dbReference>